<proteinExistence type="predicted"/>
<organism evidence="1 2">
    <name type="scientific">Weissella viridescens</name>
    <name type="common">Lactobacillus viridescens</name>
    <dbReference type="NCBI Taxonomy" id="1629"/>
    <lineage>
        <taxon>Bacteria</taxon>
        <taxon>Bacillati</taxon>
        <taxon>Bacillota</taxon>
        <taxon>Bacilli</taxon>
        <taxon>Lactobacillales</taxon>
        <taxon>Lactobacillaceae</taxon>
        <taxon>Weissella</taxon>
    </lineage>
</organism>
<evidence type="ECO:0008006" key="3">
    <source>
        <dbReference type="Google" id="ProtNLM"/>
    </source>
</evidence>
<evidence type="ECO:0000313" key="2">
    <source>
        <dbReference type="Proteomes" id="UP000275836"/>
    </source>
</evidence>
<dbReference type="RefSeq" id="WP_124943730.1">
    <property type="nucleotide sequence ID" value="NZ_RHGY01000009.1"/>
</dbReference>
<sequence>MGFFSRFADKIEEVNRGNADINELDELFTMDSGEAEDDWHEMEISLVKAAVNAVDVSAERAFIFVDFSETDPKLDLFYQMNGHVVHWQDLSNADYRESIENVVLPQAREITETINQQFQKEDLAKIAYAEIQFEWGSQAWFGHTIYEDNEEAKLDRNEVDNEWFKLMQKKAPEYALDSDEKLPWYPQVKQ</sequence>
<protein>
    <recommendedName>
        <fullName evidence="3">DUF600 family protein</fullName>
    </recommendedName>
</protein>
<dbReference type="AlphaFoldDB" id="A0A3P2RAI7"/>
<evidence type="ECO:0000313" key="1">
    <source>
        <dbReference type="EMBL" id="RRG17464.1"/>
    </source>
</evidence>
<dbReference type="EMBL" id="RHGY01000009">
    <property type="protein sequence ID" value="RRG17464.1"/>
    <property type="molecule type" value="Genomic_DNA"/>
</dbReference>
<reference evidence="1 2" key="1">
    <citation type="submission" date="2018-10" db="EMBL/GenBank/DDBJ databases">
        <title>Draft genome sequence of Weissella viridescens UCO-SMC3.</title>
        <authorList>
            <person name="Garcia-Cancino A."/>
            <person name="Espinoza-Monje M."/>
            <person name="Albarracin L."/>
            <person name="Garcia-Castillo V."/>
            <person name="Campos-Martin J."/>
            <person name="Nakano Y."/>
            <person name="Guitierrez-Zamorano C."/>
            <person name="Ikeda-Ohtsubo W."/>
            <person name="Morita H."/>
            <person name="Kitazawa H."/>
            <person name="Villena J."/>
        </authorList>
    </citation>
    <scope>NUCLEOTIDE SEQUENCE [LARGE SCALE GENOMIC DNA]</scope>
    <source>
        <strain evidence="1 2">UCO-SMC3</strain>
    </source>
</reference>
<dbReference type="OrthoDB" id="2408536at2"/>
<dbReference type="Proteomes" id="UP000275836">
    <property type="component" value="Unassembled WGS sequence"/>
</dbReference>
<comment type="caution">
    <text evidence="1">The sequence shown here is derived from an EMBL/GenBank/DDBJ whole genome shotgun (WGS) entry which is preliminary data.</text>
</comment>
<gene>
    <name evidence="1" type="ORF">D3P96_07455</name>
</gene>
<accession>A0A3P2RAI7</accession>
<name>A0A3P2RAI7_WEIVI</name>